<geneLocation type="plasmid" evidence="1">
    <name>1</name>
</geneLocation>
<evidence type="ECO:0000313" key="1">
    <source>
        <dbReference type="EMBL" id="CAA2137015.1"/>
    </source>
</evidence>
<reference evidence="1" key="1">
    <citation type="submission" date="2019-12" db="EMBL/GenBank/DDBJ databases">
        <authorList>
            <person name="Cremers G."/>
        </authorList>
    </citation>
    <scope>NUCLEOTIDE SEQUENCE</scope>
    <source>
        <strain evidence="1">Mbul2</strain>
        <plasmid evidence="1">1</plasmid>
    </source>
</reference>
<sequence length="44" mass="5264">MTLRLEGFGEFPEEVLSRNIFAKMRERSGRARFAEEHHLMAERQ</sequence>
<dbReference type="EMBL" id="LR743510">
    <property type="protein sequence ID" value="CAA2137015.1"/>
    <property type="molecule type" value="Genomic_DNA"/>
</dbReference>
<gene>
    <name evidence="1" type="ORF">MBLL_00450</name>
</gene>
<accession>A0A679JHY3</accession>
<dbReference type="AlphaFoldDB" id="A0A679JHY3"/>
<proteinExistence type="predicted"/>
<name>A0A679JHY3_9HYPH</name>
<protein>
    <submittedName>
        <fullName evidence="1">Uncharacterized protein</fullName>
    </submittedName>
</protein>
<keyword evidence="1" id="KW-0614">Plasmid</keyword>
<organism evidence="1">
    <name type="scientific">Methylobacterium bullatum</name>
    <dbReference type="NCBI Taxonomy" id="570505"/>
    <lineage>
        <taxon>Bacteria</taxon>
        <taxon>Pseudomonadati</taxon>
        <taxon>Pseudomonadota</taxon>
        <taxon>Alphaproteobacteria</taxon>
        <taxon>Hyphomicrobiales</taxon>
        <taxon>Methylobacteriaceae</taxon>
        <taxon>Methylobacterium</taxon>
    </lineage>
</organism>
<dbReference type="RefSeq" id="WP_339159051.1">
    <property type="nucleotide sequence ID" value="NZ_LR743510.1"/>
</dbReference>